<keyword evidence="5" id="KW-0378">Hydrolase</keyword>
<comment type="pathway">
    <text evidence="1">Pyrimidine metabolism; UMP biosynthesis via de novo pathway; (S)-dihydroorotate from bicarbonate: step 3/3.</text>
</comment>
<evidence type="ECO:0000256" key="6">
    <source>
        <dbReference type="ARBA" id="ARBA00022833"/>
    </source>
</evidence>
<evidence type="ECO:0000256" key="3">
    <source>
        <dbReference type="ARBA" id="ARBA00012860"/>
    </source>
</evidence>
<dbReference type="NCBIfam" id="TIGR00856">
    <property type="entry name" value="pyrC_dimer"/>
    <property type="match status" value="1"/>
</dbReference>
<dbReference type="GO" id="GO:0006207">
    <property type="term" value="P:'de novo' pyrimidine nucleobase biosynthetic process"/>
    <property type="evidence" value="ECO:0007669"/>
    <property type="project" value="TreeGrafter"/>
</dbReference>
<keyword evidence="7" id="KW-0665">Pyrimidine biosynthesis</keyword>
<dbReference type="SUPFAM" id="SSF51556">
    <property type="entry name" value="Metallo-dependent hydrolases"/>
    <property type="match status" value="1"/>
</dbReference>
<evidence type="ECO:0000313" key="10">
    <source>
        <dbReference type="Proteomes" id="UP000751190"/>
    </source>
</evidence>
<dbReference type="Gene3D" id="3.20.20.140">
    <property type="entry name" value="Metal-dependent hydrolases"/>
    <property type="match status" value="1"/>
</dbReference>
<evidence type="ECO:0000313" key="9">
    <source>
        <dbReference type="EMBL" id="KAG8470147.1"/>
    </source>
</evidence>
<dbReference type="EMBL" id="JAGTXO010000001">
    <property type="protein sequence ID" value="KAG8470147.1"/>
    <property type="molecule type" value="Genomic_DNA"/>
</dbReference>
<feature type="domain" description="Amidohydrolase-related" evidence="8">
    <location>
        <begin position="54"/>
        <end position="183"/>
    </location>
</feature>
<dbReference type="GO" id="GO:0005737">
    <property type="term" value="C:cytoplasm"/>
    <property type="evidence" value="ECO:0007669"/>
    <property type="project" value="TreeGrafter"/>
</dbReference>
<dbReference type="InterPro" id="IPR032466">
    <property type="entry name" value="Metal_Hydrolase"/>
</dbReference>
<dbReference type="PANTHER" id="PTHR43137">
    <property type="entry name" value="DIHYDROOROTASE"/>
    <property type="match status" value="1"/>
</dbReference>
<sequence length="350" mass="37962">MAAPLALELAKPDDFHVHLRDGEEVLGCMVPAVARQFRRVICMPNLKPPVTTTAQALAYRDRILAALPPDQRASFEPMMTLYLTEQTSAEEIVEAASKGIRAVKLYPAGATTNSSAGVRDVEHVLPALRAMAKHGLPLLIHGEIPDADVDVFDREREFLGRVMPKLVAAVPDLKIVLEHITTQEAVAFVMAAPPNVAATVTAHHLLINRNALLAGGLNPHHYCMPIVKRESHRQALLQAVTSGSPRFFAGTDSAPHPKHAKLSACGCAGVYTAHAAIELYAEAFEQANALHHLEAFLSKNGAAFYGLAPNTERVTIVRTEWKVPEELPFGDTVVVPFRAGGTIRWQLQAS</sequence>
<dbReference type="InterPro" id="IPR004721">
    <property type="entry name" value="DHOdimr"/>
</dbReference>
<reference evidence="9" key="1">
    <citation type="submission" date="2021-05" db="EMBL/GenBank/DDBJ databases">
        <title>The genome of the haptophyte Pavlova lutheri (Diacronema luteri, Pavlovales) - a model for lipid biosynthesis in eukaryotic algae.</title>
        <authorList>
            <person name="Hulatt C.J."/>
            <person name="Posewitz M.C."/>
        </authorList>
    </citation>
    <scope>NUCLEOTIDE SEQUENCE</scope>
    <source>
        <strain evidence="9">NIVA-4/92</strain>
    </source>
</reference>
<evidence type="ECO:0000256" key="2">
    <source>
        <dbReference type="ARBA" id="ARBA00005631"/>
    </source>
</evidence>
<keyword evidence="6" id="KW-0862">Zinc</keyword>
<dbReference type="OMA" id="TLHHISM"/>
<dbReference type="HAMAP" id="MF_00219">
    <property type="entry name" value="PyrC_classII"/>
    <property type="match status" value="1"/>
</dbReference>
<protein>
    <recommendedName>
        <fullName evidence="3">dihydroorotase</fullName>
        <ecNumber evidence="3">3.5.2.3</ecNumber>
    </recommendedName>
</protein>
<dbReference type="PROSITE" id="PS00482">
    <property type="entry name" value="DIHYDROOROTASE_1"/>
    <property type="match status" value="1"/>
</dbReference>
<dbReference type="PANTHER" id="PTHR43137:SF1">
    <property type="entry name" value="DIHYDROOROTASE"/>
    <property type="match status" value="1"/>
</dbReference>
<evidence type="ECO:0000256" key="5">
    <source>
        <dbReference type="ARBA" id="ARBA00022801"/>
    </source>
</evidence>
<dbReference type="InterPro" id="IPR002195">
    <property type="entry name" value="Dihydroorotase_CS"/>
</dbReference>
<dbReference type="PIRSF" id="PIRSF001237">
    <property type="entry name" value="DHOdimr"/>
    <property type="match status" value="1"/>
</dbReference>
<accession>A0A8J5XX61</accession>
<dbReference type="Proteomes" id="UP000751190">
    <property type="component" value="Unassembled WGS sequence"/>
</dbReference>
<dbReference type="InterPro" id="IPR006680">
    <property type="entry name" value="Amidohydro-rel"/>
</dbReference>
<dbReference type="GO" id="GO:0044205">
    <property type="term" value="P:'de novo' UMP biosynthetic process"/>
    <property type="evidence" value="ECO:0007669"/>
    <property type="project" value="UniProtKB-UniPathway"/>
</dbReference>
<dbReference type="GO" id="GO:0046872">
    <property type="term" value="F:metal ion binding"/>
    <property type="evidence" value="ECO:0007669"/>
    <property type="project" value="UniProtKB-KW"/>
</dbReference>
<dbReference type="CDD" id="cd01294">
    <property type="entry name" value="DHOase"/>
    <property type="match status" value="1"/>
</dbReference>
<proteinExistence type="inferred from homology"/>
<dbReference type="EC" id="3.5.2.3" evidence="3"/>
<evidence type="ECO:0000256" key="4">
    <source>
        <dbReference type="ARBA" id="ARBA00022723"/>
    </source>
</evidence>
<name>A0A8J5XX61_DIALT</name>
<dbReference type="GO" id="GO:0004151">
    <property type="term" value="F:dihydroorotase activity"/>
    <property type="evidence" value="ECO:0007669"/>
    <property type="project" value="UniProtKB-EC"/>
</dbReference>
<dbReference type="AlphaFoldDB" id="A0A8J5XX61"/>
<organism evidence="9 10">
    <name type="scientific">Diacronema lutheri</name>
    <name type="common">Unicellular marine alga</name>
    <name type="synonym">Monochrysis lutheri</name>
    <dbReference type="NCBI Taxonomy" id="2081491"/>
    <lineage>
        <taxon>Eukaryota</taxon>
        <taxon>Haptista</taxon>
        <taxon>Haptophyta</taxon>
        <taxon>Pavlovophyceae</taxon>
        <taxon>Pavlovales</taxon>
        <taxon>Pavlovaceae</taxon>
        <taxon>Diacronema</taxon>
    </lineage>
</organism>
<dbReference type="OrthoDB" id="1670005at2759"/>
<evidence type="ECO:0000256" key="1">
    <source>
        <dbReference type="ARBA" id="ARBA00004880"/>
    </source>
</evidence>
<keyword evidence="10" id="KW-1185">Reference proteome</keyword>
<dbReference type="PROSITE" id="PS00483">
    <property type="entry name" value="DIHYDROOROTASE_2"/>
    <property type="match status" value="1"/>
</dbReference>
<evidence type="ECO:0000256" key="7">
    <source>
        <dbReference type="ARBA" id="ARBA00022975"/>
    </source>
</evidence>
<gene>
    <name evidence="9" type="ORF">KFE25_008568</name>
</gene>
<dbReference type="Pfam" id="PF04909">
    <property type="entry name" value="Amidohydro_2"/>
    <property type="match status" value="1"/>
</dbReference>
<evidence type="ECO:0000259" key="8">
    <source>
        <dbReference type="Pfam" id="PF04909"/>
    </source>
</evidence>
<dbReference type="UniPathway" id="UPA00070">
    <property type="reaction ID" value="UER00117"/>
</dbReference>
<comment type="similarity">
    <text evidence="2">Belongs to the metallo-dependent hydrolases superfamily. DHOase family. Class II DHOase subfamily.</text>
</comment>
<comment type="caution">
    <text evidence="9">The sequence shown here is derived from an EMBL/GenBank/DDBJ whole genome shotgun (WGS) entry which is preliminary data.</text>
</comment>
<keyword evidence="4" id="KW-0479">Metal-binding</keyword>